<feature type="transmembrane region" description="Helical" evidence="13">
    <location>
        <begin position="189"/>
        <end position="210"/>
    </location>
</feature>
<dbReference type="InterPro" id="IPR011527">
    <property type="entry name" value="ABC1_TM_dom"/>
</dbReference>
<dbReference type="InterPro" id="IPR003439">
    <property type="entry name" value="ABC_transporter-like_ATP-bd"/>
</dbReference>
<feature type="transmembrane region" description="Helical" evidence="13">
    <location>
        <begin position="42"/>
        <end position="69"/>
    </location>
</feature>
<dbReference type="SUPFAM" id="SSF90123">
    <property type="entry name" value="ABC transporter transmembrane region"/>
    <property type="match status" value="2"/>
</dbReference>
<keyword evidence="11" id="KW-0175">Coiled coil</keyword>
<feature type="transmembrane region" description="Helical" evidence="13">
    <location>
        <begin position="975"/>
        <end position="994"/>
    </location>
</feature>
<accession>I7MMI9</accession>
<dbReference type="GO" id="GO:0015421">
    <property type="term" value="F:ABC-type oligopeptide transporter activity"/>
    <property type="evidence" value="ECO:0007669"/>
    <property type="project" value="TreeGrafter"/>
</dbReference>
<evidence type="ECO:0000256" key="10">
    <source>
        <dbReference type="ARBA" id="ARBA00023180"/>
    </source>
</evidence>
<dbReference type="Pfam" id="PF00664">
    <property type="entry name" value="ABC_membrane"/>
    <property type="match status" value="2"/>
</dbReference>
<proteinExistence type="inferred from homology"/>
<dbReference type="FunFam" id="1.20.1560.10:FF:000009">
    <property type="entry name" value="ABC transporter B family member 1"/>
    <property type="match status" value="1"/>
</dbReference>
<evidence type="ECO:0000313" key="16">
    <source>
        <dbReference type="EMBL" id="EAS04947.2"/>
    </source>
</evidence>
<feature type="transmembrane region" description="Helical" evidence="13">
    <location>
        <begin position="164"/>
        <end position="183"/>
    </location>
</feature>
<keyword evidence="8 13" id="KW-1133">Transmembrane helix</keyword>
<dbReference type="STRING" id="312017.I7MMI9"/>
<reference evidence="17" key="1">
    <citation type="journal article" date="2006" name="PLoS Biol.">
        <title>Macronuclear genome sequence of the ciliate Tetrahymena thermophila, a model eukaryote.</title>
        <authorList>
            <person name="Eisen J.A."/>
            <person name="Coyne R.S."/>
            <person name="Wu M."/>
            <person name="Wu D."/>
            <person name="Thiagarajan M."/>
            <person name="Wortman J.R."/>
            <person name="Badger J.H."/>
            <person name="Ren Q."/>
            <person name="Amedeo P."/>
            <person name="Jones K.M."/>
            <person name="Tallon L.J."/>
            <person name="Delcher A.L."/>
            <person name="Salzberg S.L."/>
            <person name="Silva J.C."/>
            <person name="Haas B.J."/>
            <person name="Majoros W.H."/>
            <person name="Farzad M."/>
            <person name="Carlton J.M."/>
            <person name="Smith R.K. Jr."/>
            <person name="Garg J."/>
            <person name="Pearlman R.E."/>
            <person name="Karrer K.M."/>
            <person name="Sun L."/>
            <person name="Manning G."/>
            <person name="Elde N.C."/>
            <person name="Turkewitz A.P."/>
            <person name="Asai D.J."/>
            <person name="Wilkes D.E."/>
            <person name="Wang Y."/>
            <person name="Cai H."/>
            <person name="Collins K."/>
            <person name="Stewart B.A."/>
            <person name="Lee S.R."/>
            <person name="Wilamowska K."/>
            <person name="Weinberg Z."/>
            <person name="Ruzzo W.L."/>
            <person name="Wloga D."/>
            <person name="Gaertig J."/>
            <person name="Frankel J."/>
            <person name="Tsao C.-C."/>
            <person name="Gorovsky M.A."/>
            <person name="Keeling P.J."/>
            <person name="Waller R.F."/>
            <person name="Patron N.J."/>
            <person name="Cherry J.M."/>
            <person name="Stover N.A."/>
            <person name="Krieger C.J."/>
            <person name="del Toro C."/>
            <person name="Ryder H.F."/>
            <person name="Williamson S.C."/>
            <person name="Barbeau R.A."/>
            <person name="Hamilton E.P."/>
            <person name="Orias E."/>
        </authorList>
    </citation>
    <scope>NUCLEOTIDE SEQUENCE [LARGE SCALE GENOMIC DNA]</scope>
    <source>
        <strain evidence="17">SB210</strain>
    </source>
</reference>
<dbReference type="GO" id="GO:0005743">
    <property type="term" value="C:mitochondrial inner membrane"/>
    <property type="evidence" value="ECO:0007669"/>
    <property type="project" value="TreeGrafter"/>
</dbReference>
<feature type="domain" description="ABC transporter" evidence="14">
    <location>
        <begin position="373"/>
        <end position="609"/>
    </location>
</feature>
<dbReference type="GO" id="GO:0005524">
    <property type="term" value="F:ATP binding"/>
    <property type="evidence" value="ECO:0007669"/>
    <property type="project" value="UniProtKB-KW"/>
</dbReference>
<dbReference type="GeneID" id="7830720"/>
<dbReference type="InterPro" id="IPR003593">
    <property type="entry name" value="AAA+_ATPase"/>
</dbReference>
<evidence type="ECO:0000256" key="9">
    <source>
        <dbReference type="ARBA" id="ARBA00023136"/>
    </source>
</evidence>
<feature type="region of interest" description="Disordered" evidence="12">
    <location>
        <begin position="1"/>
        <end position="22"/>
    </location>
</feature>
<keyword evidence="3" id="KW-0813">Transport</keyword>
<evidence type="ECO:0000256" key="1">
    <source>
        <dbReference type="ARBA" id="ARBA00004141"/>
    </source>
</evidence>
<dbReference type="OrthoDB" id="417789at2759"/>
<evidence type="ECO:0000256" key="5">
    <source>
        <dbReference type="ARBA" id="ARBA00022737"/>
    </source>
</evidence>
<dbReference type="EMBL" id="GG662435">
    <property type="protein sequence ID" value="EAS04947.2"/>
    <property type="molecule type" value="Genomic_DNA"/>
</dbReference>
<dbReference type="PROSITE" id="PS00211">
    <property type="entry name" value="ABC_TRANSPORTER_1"/>
    <property type="match status" value="2"/>
</dbReference>
<dbReference type="SMART" id="SM00382">
    <property type="entry name" value="AAA"/>
    <property type="match status" value="2"/>
</dbReference>
<evidence type="ECO:0000256" key="8">
    <source>
        <dbReference type="ARBA" id="ARBA00022989"/>
    </source>
</evidence>
<dbReference type="KEGG" id="tet:TTHERM_00685900"/>
<evidence type="ECO:0000256" key="11">
    <source>
        <dbReference type="SAM" id="Coils"/>
    </source>
</evidence>
<dbReference type="InterPro" id="IPR017871">
    <property type="entry name" value="ABC_transporter-like_CS"/>
</dbReference>
<dbReference type="GO" id="GO:0016887">
    <property type="term" value="F:ATP hydrolysis activity"/>
    <property type="evidence" value="ECO:0007669"/>
    <property type="project" value="InterPro"/>
</dbReference>
<name>I7MMI9_TETTS</name>
<dbReference type="FunCoup" id="I7MMI9">
    <property type="interactions" value="1"/>
</dbReference>
<feature type="transmembrane region" description="Helical" evidence="13">
    <location>
        <begin position="265"/>
        <end position="287"/>
    </location>
</feature>
<dbReference type="SUPFAM" id="SSF52540">
    <property type="entry name" value="P-loop containing nucleoside triphosphate hydrolases"/>
    <property type="match status" value="2"/>
</dbReference>
<keyword evidence="4 13" id="KW-0812">Transmembrane</keyword>
<dbReference type="PANTHER" id="PTHR43394:SF16">
    <property type="entry name" value="ABC TRANSPORTER B FAMILY MEMBER 4-LIKE ISOFORM X1"/>
    <property type="match status" value="1"/>
</dbReference>
<sequence length="1289" mass="144197">MSDQHTKQELVQDSQKDKKKEEEKPKVPYFSLFRFATFTDKCLMITGAIAAVINGFSFPAWSFIFGQMVDQFSPTSGFDGLIHNASVQAMWFAIIGALSLAVSAIQIACWQYTGEKQAICYRKYYFQAILKQEIGWFDKNNPNQLATKIATECFAIQGAISDKVATFITTISMFFGGFIVAYLRGWLMSLVVSATIPIIFAGGMIVAVVMKKAEQVSQQAYTSAGGVAEQALNAVKTIKSLNGEDYELKNYSQKIIQAYKTNVKFSMVTGLGVGITFCCMFLAYSLSFWYGGKLINNETENSIYDRAYTSGDVMVCFFSILTGGFSLGQATPCIKDFMKGQQAAVEVFAVLDRVPLIKDIPNAKKISNLLGKFEFKNVSFSYPTKSDVKTLKNISFQVQPNQKTALVGESGCGKSTIMQLIERFYDPQEGEVYLDGINVKELSLKWMRNQIGYVGQEPVLFAATVRENLQFGNLDATESEMIESLKQANAWEFVQKLEKGLDTYVGNAGNQLSGGQKQRICIARAILKNPKILLLDEATSALDRKNEREIQETLDHVSNGRTTIVIAHRLMTVKNSNHIFVIDEGQIIEQGSFQELINKPNGKFAGLAKNQVFHDENNQNGELQEIQIVRKQSSKMNENNLPLRASFNKSQPVNKNDQCIIEMKNEEKAEEIELTDEQIAQQKKEQKKKEEKEDKAFASRLLKMNQPEQKWLIFALVITLASGILFPLAGLILGNFISTLSQPQENDFIDEVNRLSLYFLLLAIGSLILYTVQLHLFNRVGEGLTLRLRQETFKKMLRMPCAWFDEASNTPGTLSSKLSSDCQIINILTTNVISIQFQNLSTLLSGLIIAFVFSWRVTLVGLGCMPAMIIAGALQVKFTEGFSDQTDKAYKGSGNIVTDAVTNIRTVASFANELKIMEMMDQQLQNPAQGMKKKSIISGLMFGISQFCMFGIYALIFYVSAYFVRDYGVSIKEMYVSMFCILFAGFGMGNNNAFVGDVTAAKASARNIFKILDSEDEIQFHQRVYSPQSLKLTSHGQIVFDNVTFQYPTRDTPVFKNLSFKINQGQHIAFVGPSGCGKSTIIQILLRFYDDFTGQITIDGVDIRQYDISSLRSNFGVVFQDPILFDDSFKENIKYNTSDATFDDIRRAAIQANAIHFIEGNEKRQEDLQNGDQTQISASGFDRKVGIKGSQISGGQKQRVAVARAILKNPKIMLLDEATSALDQDNEAILQQALVEILKNKTSITIAHRINTIKDSDVIFVLQEGKIVEQGKYDELMSKKGFFYNINHN</sequence>
<dbReference type="CDD" id="cd18578">
    <property type="entry name" value="ABC_6TM_Pgp_ABCB1_D2_like"/>
    <property type="match status" value="1"/>
</dbReference>
<evidence type="ECO:0000256" key="12">
    <source>
        <dbReference type="SAM" id="MobiDB-lite"/>
    </source>
</evidence>
<feature type="transmembrane region" description="Helical" evidence="13">
    <location>
        <begin position="843"/>
        <end position="874"/>
    </location>
</feature>
<dbReference type="PANTHER" id="PTHR43394">
    <property type="entry name" value="ATP-DEPENDENT PERMEASE MDL1, MITOCHONDRIAL"/>
    <property type="match status" value="1"/>
</dbReference>
<dbReference type="InterPro" id="IPR036640">
    <property type="entry name" value="ABC1_TM_sf"/>
</dbReference>
<keyword evidence="7" id="KW-0067">ATP-binding</keyword>
<dbReference type="eggNOG" id="KOG0055">
    <property type="taxonomic scope" value="Eukaryota"/>
</dbReference>
<dbReference type="InterPro" id="IPR039421">
    <property type="entry name" value="Type_1_exporter"/>
</dbReference>
<dbReference type="CDD" id="cd18577">
    <property type="entry name" value="ABC_6TM_Pgp_ABCB1_D1_like"/>
    <property type="match status" value="1"/>
</dbReference>
<dbReference type="PROSITE" id="PS50929">
    <property type="entry name" value="ABC_TM1F"/>
    <property type="match status" value="2"/>
</dbReference>
<evidence type="ECO:0000259" key="14">
    <source>
        <dbReference type="PROSITE" id="PS50893"/>
    </source>
</evidence>
<organism evidence="16 17">
    <name type="scientific">Tetrahymena thermophila (strain SB210)</name>
    <dbReference type="NCBI Taxonomy" id="312017"/>
    <lineage>
        <taxon>Eukaryota</taxon>
        <taxon>Sar</taxon>
        <taxon>Alveolata</taxon>
        <taxon>Ciliophora</taxon>
        <taxon>Intramacronucleata</taxon>
        <taxon>Oligohymenophorea</taxon>
        <taxon>Hymenostomatida</taxon>
        <taxon>Tetrahymenina</taxon>
        <taxon>Tetrahymenidae</taxon>
        <taxon>Tetrahymena</taxon>
    </lineage>
</organism>
<feature type="transmembrane region" description="Helical" evidence="13">
    <location>
        <begin position="936"/>
        <end position="963"/>
    </location>
</feature>
<feature type="transmembrane region" description="Helical" evidence="13">
    <location>
        <begin position="89"/>
        <end position="113"/>
    </location>
</feature>
<feature type="domain" description="ABC transporter" evidence="14">
    <location>
        <begin position="1038"/>
        <end position="1289"/>
    </location>
</feature>
<evidence type="ECO:0000256" key="3">
    <source>
        <dbReference type="ARBA" id="ARBA00022448"/>
    </source>
</evidence>
<dbReference type="Gene3D" id="3.40.50.300">
    <property type="entry name" value="P-loop containing nucleotide triphosphate hydrolases"/>
    <property type="match status" value="2"/>
</dbReference>
<feature type="coiled-coil region" evidence="11">
    <location>
        <begin position="665"/>
        <end position="692"/>
    </location>
</feature>
<dbReference type="PROSITE" id="PS50893">
    <property type="entry name" value="ABC_TRANSPORTER_2"/>
    <property type="match status" value="2"/>
</dbReference>
<dbReference type="InParanoid" id="I7MMI9"/>
<evidence type="ECO:0000256" key="7">
    <source>
        <dbReference type="ARBA" id="ARBA00022840"/>
    </source>
</evidence>
<evidence type="ECO:0000256" key="13">
    <source>
        <dbReference type="SAM" id="Phobius"/>
    </source>
</evidence>
<comment type="subcellular location">
    <subcellularLocation>
        <location evidence="1">Membrane</location>
        <topology evidence="1">Multi-pass membrane protein</topology>
    </subcellularLocation>
</comment>
<protein>
    <submittedName>
        <fullName evidence="16">Multidrug resistance protein-like transporter family ABC domain protein</fullName>
    </submittedName>
</protein>
<keyword evidence="10" id="KW-0325">Glycoprotein</keyword>
<comment type="similarity">
    <text evidence="2">Belongs to the ABC transporter superfamily. ABCB family. Multidrug resistance exporter (TC 3.A.1.201) subfamily.</text>
</comment>
<feature type="transmembrane region" description="Helical" evidence="13">
    <location>
        <begin position="711"/>
        <end position="737"/>
    </location>
</feature>
<dbReference type="GO" id="GO:0090374">
    <property type="term" value="P:oligopeptide export from mitochondrion"/>
    <property type="evidence" value="ECO:0007669"/>
    <property type="project" value="TreeGrafter"/>
</dbReference>
<keyword evidence="17" id="KW-1185">Reference proteome</keyword>
<feature type="domain" description="ABC transmembrane type-1" evidence="15">
    <location>
        <begin position="713"/>
        <end position="990"/>
    </location>
</feature>
<dbReference type="Proteomes" id="UP000009168">
    <property type="component" value="Unassembled WGS sequence"/>
</dbReference>
<evidence type="ECO:0000256" key="2">
    <source>
        <dbReference type="ARBA" id="ARBA00007577"/>
    </source>
</evidence>
<dbReference type="RefSeq" id="XP_001025192.2">
    <property type="nucleotide sequence ID" value="XM_001025192.2"/>
</dbReference>
<feature type="domain" description="ABC transmembrane type-1" evidence="15">
    <location>
        <begin position="45"/>
        <end position="339"/>
    </location>
</feature>
<feature type="transmembrane region" description="Helical" evidence="13">
    <location>
        <begin position="757"/>
        <end position="777"/>
    </location>
</feature>
<dbReference type="FunFam" id="3.40.50.300:FF:000240">
    <property type="entry name" value="ABC transporter B family member 20"/>
    <property type="match status" value="2"/>
</dbReference>
<dbReference type="InterPro" id="IPR027417">
    <property type="entry name" value="P-loop_NTPase"/>
</dbReference>
<gene>
    <name evidence="16" type="ORF">TTHERM_00685900</name>
</gene>
<evidence type="ECO:0000313" key="17">
    <source>
        <dbReference type="Proteomes" id="UP000009168"/>
    </source>
</evidence>
<dbReference type="Pfam" id="PF00005">
    <property type="entry name" value="ABC_tran"/>
    <property type="match status" value="2"/>
</dbReference>
<evidence type="ECO:0000256" key="6">
    <source>
        <dbReference type="ARBA" id="ARBA00022741"/>
    </source>
</evidence>
<evidence type="ECO:0000256" key="4">
    <source>
        <dbReference type="ARBA" id="ARBA00022692"/>
    </source>
</evidence>
<dbReference type="CDD" id="cd03249">
    <property type="entry name" value="ABC_MTABC3_MDL1_MDL2"/>
    <property type="match status" value="1"/>
</dbReference>
<evidence type="ECO:0000259" key="15">
    <source>
        <dbReference type="PROSITE" id="PS50929"/>
    </source>
</evidence>
<keyword evidence="5" id="KW-0677">Repeat</keyword>
<keyword evidence="9 13" id="KW-0472">Membrane</keyword>
<dbReference type="Gene3D" id="1.20.1560.10">
    <property type="entry name" value="ABC transporter type 1, transmembrane domain"/>
    <property type="match status" value="2"/>
</dbReference>
<keyword evidence="6" id="KW-0547">Nucleotide-binding</keyword>